<dbReference type="AlphaFoldDB" id="A0A944CHS7"/>
<reference evidence="1 2" key="1">
    <citation type="journal article" date="2021" name="Microorganisms">
        <title>Bacterial Dimethylsulfoniopropionate Biosynthesis in the East China Sea.</title>
        <authorList>
            <person name="Liu J."/>
            <person name="Zhang Y."/>
            <person name="Liu J."/>
            <person name="Zhong H."/>
            <person name="Williams B.T."/>
            <person name="Zheng Y."/>
            <person name="Curson A.R.J."/>
            <person name="Sun C."/>
            <person name="Sun H."/>
            <person name="Song D."/>
            <person name="Wagner Mackenzie B."/>
            <person name="Bermejo Martinez A."/>
            <person name="Todd J.D."/>
            <person name="Zhang X.H."/>
        </authorList>
    </citation>
    <scope>NUCLEOTIDE SEQUENCE [LARGE SCALE GENOMIC DNA]</scope>
    <source>
        <strain evidence="1 2">ESS08</strain>
    </source>
</reference>
<accession>A0A944CHS7</accession>
<name>A0A944CHS7_9BACI</name>
<protein>
    <submittedName>
        <fullName evidence="1">Uncharacterized protein</fullName>
    </submittedName>
</protein>
<proteinExistence type="predicted"/>
<comment type="caution">
    <text evidence="1">The sequence shown here is derived from an EMBL/GenBank/DDBJ whole genome shotgun (WGS) entry which is preliminary data.</text>
</comment>
<dbReference type="EMBL" id="QTKX01000001">
    <property type="protein sequence ID" value="MBS8263354.1"/>
    <property type="molecule type" value="Genomic_DNA"/>
</dbReference>
<evidence type="ECO:0000313" key="1">
    <source>
        <dbReference type="EMBL" id="MBS8263354.1"/>
    </source>
</evidence>
<dbReference type="Proteomes" id="UP000761411">
    <property type="component" value="Unassembled WGS sequence"/>
</dbReference>
<gene>
    <name evidence="1" type="ORF">DYI25_02740</name>
</gene>
<keyword evidence="2" id="KW-1185">Reference proteome</keyword>
<organism evidence="1 2">
    <name type="scientific">Mesobacillus boroniphilus</name>
    <dbReference type="NCBI Taxonomy" id="308892"/>
    <lineage>
        <taxon>Bacteria</taxon>
        <taxon>Bacillati</taxon>
        <taxon>Bacillota</taxon>
        <taxon>Bacilli</taxon>
        <taxon>Bacillales</taxon>
        <taxon>Bacillaceae</taxon>
        <taxon>Mesobacillus</taxon>
    </lineage>
</organism>
<sequence>MKEKRPKLSRILCYSDRFKGEEVKAVKNPLLFRQVLRKRSQSCQESFVIQTGLKEKKPKLSRILCYSDRFKGKEAKAVKNPTMFFG</sequence>
<evidence type="ECO:0000313" key="2">
    <source>
        <dbReference type="Proteomes" id="UP000761411"/>
    </source>
</evidence>